<evidence type="ECO:0008006" key="4">
    <source>
        <dbReference type="Google" id="ProtNLM"/>
    </source>
</evidence>
<dbReference type="VEuPathDB" id="ToxoDB:EMWEY_00055410"/>
<dbReference type="GeneID" id="25339527"/>
<dbReference type="OMA" id="ERECKDT"/>
<feature type="region of interest" description="Disordered" evidence="1">
    <location>
        <begin position="20"/>
        <end position="44"/>
    </location>
</feature>
<dbReference type="SUPFAM" id="SSF47473">
    <property type="entry name" value="EF-hand"/>
    <property type="match status" value="1"/>
</dbReference>
<keyword evidence="3" id="KW-1185">Reference proteome</keyword>
<evidence type="ECO:0000313" key="2">
    <source>
        <dbReference type="EMBL" id="CDJ59064.1"/>
    </source>
</evidence>
<dbReference type="Gene3D" id="1.10.238.10">
    <property type="entry name" value="EF-hand"/>
    <property type="match status" value="1"/>
</dbReference>
<name>U6M9C2_EIMMA</name>
<accession>U6M9C2</accession>
<reference evidence="2" key="2">
    <citation type="submission" date="2013-10" db="EMBL/GenBank/DDBJ databases">
        <authorList>
            <person name="Aslett M."/>
        </authorList>
    </citation>
    <scope>NUCLEOTIDE SEQUENCE [LARGE SCALE GENOMIC DNA]</scope>
    <source>
        <strain evidence="2">Weybridge</strain>
    </source>
</reference>
<dbReference type="AlphaFoldDB" id="U6M9C2"/>
<gene>
    <name evidence="2" type="ORF">EMWEY_00055410</name>
</gene>
<evidence type="ECO:0000313" key="3">
    <source>
        <dbReference type="Proteomes" id="UP000030763"/>
    </source>
</evidence>
<sequence length="430" mass="46355">MWGPRSVSFRHFSRAAEVKTIVVGGSEGPRGPSGGTQGPSEGRSLSSLLSFQQLQHGGAAAGIKQQEVQQEDEHMNNTIEDEGVLSWGISAEVSRQVSIKRLRPSLGNCIPFKEFLSSLAAANIFKQNHHLSTLPAIQLMQHLPLSAAMEALLRSSPSLYFSISDFCKALEPLLLQRRGPSGALEGAPGGALGGPPLHAENDEWGDRKEVRRALEGLFEEMQGSRSGAADALEVLQGLSRYCRVSAEDRIKASFALLDKEHRGFLNFFVVAAVFHHLHRMLLTPSIVDKLRRAQIAFDNVDDLALASAVELFKRKYPFLKISRGSCCSMQGRAAAMTAEAAAAAAPPPPPTVAGAPAATATAAAATTDSSSKVLFVDTNEEPWKSVSHYSGLTLSFDEFVKECRDTPKEASINATSLLRLPLIVALRDLF</sequence>
<dbReference type="Proteomes" id="UP000030763">
    <property type="component" value="Unassembled WGS sequence"/>
</dbReference>
<dbReference type="EMBL" id="HG720069">
    <property type="protein sequence ID" value="CDJ59064.1"/>
    <property type="molecule type" value="Genomic_DNA"/>
</dbReference>
<protein>
    <recommendedName>
        <fullName evidence="4">EF-hand domain-containing protein</fullName>
    </recommendedName>
</protein>
<evidence type="ECO:0000256" key="1">
    <source>
        <dbReference type="SAM" id="MobiDB-lite"/>
    </source>
</evidence>
<feature type="compositionally biased region" description="Gly residues" evidence="1">
    <location>
        <begin position="25"/>
        <end position="37"/>
    </location>
</feature>
<dbReference type="RefSeq" id="XP_013335712.1">
    <property type="nucleotide sequence ID" value="XM_013480258.1"/>
</dbReference>
<proteinExistence type="predicted"/>
<organism evidence="2 3">
    <name type="scientific">Eimeria maxima</name>
    <name type="common">Coccidian parasite</name>
    <dbReference type="NCBI Taxonomy" id="5804"/>
    <lineage>
        <taxon>Eukaryota</taxon>
        <taxon>Sar</taxon>
        <taxon>Alveolata</taxon>
        <taxon>Apicomplexa</taxon>
        <taxon>Conoidasida</taxon>
        <taxon>Coccidia</taxon>
        <taxon>Eucoccidiorida</taxon>
        <taxon>Eimeriorina</taxon>
        <taxon>Eimeriidae</taxon>
        <taxon>Eimeria</taxon>
    </lineage>
</organism>
<dbReference type="OrthoDB" id="347975at2759"/>
<dbReference type="InterPro" id="IPR011992">
    <property type="entry name" value="EF-hand-dom_pair"/>
</dbReference>
<reference evidence="2" key="1">
    <citation type="submission" date="2013-10" db="EMBL/GenBank/DDBJ databases">
        <title>Genomic analysis of the causative agents of coccidiosis in chickens.</title>
        <authorList>
            <person name="Reid A.J."/>
            <person name="Blake D."/>
            <person name="Billington K."/>
            <person name="Browne H."/>
            <person name="Dunn M."/>
            <person name="Hung S."/>
            <person name="Kawahara F."/>
            <person name="Miranda-Saavedra D."/>
            <person name="Mourier T."/>
            <person name="Nagra H."/>
            <person name="Otto T.D."/>
            <person name="Rawlings N."/>
            <person name="Sanchez A."/>
            <person name="Sanders M."/>
            <person name="Subramaniam C."/>
            <person name="Tay Y."/>
            <person name="Dear P."/>
            <person name="Doerig C."/>
            <person name="Gruber A."/>
            <person name="Parkinson J."/>
            <person name="Shirley M."/>
            <person name="Wan K.L."/>
            <person name="Berriman M."/>
            <person name="Tomley F."/>
            <person name="Pain A."/>
        </authorList>
    </citation>
    <scope>NUCLEOTIDE SEQUENCE [LARGE SCALE GENOMIC DNA]</scope>
    <source>
        <strain evidence="2">Weybridge</strain>
    </source>
</reference>